<organism evidence="1 2">
    <name type="scientific">Actinomyces johnsonii F0510</name>
    <dbReference type="NCBI Taxonomy" id="1227262"/>
    <lineage>
        <taxon>Bacteria</taxon>
        <taxon>Bacillati</taxon>
        <taxon>Actinomycetota</taxon>
        <taxon>Actinomycetes</taxon>
        <taxon>Actinomycetales</taxon>
        <taxon>Actinomycetaceae</taxon>
        <taxon>Actinomyces</taxon>
    </lineage>
</organism>
<gene>
    <name evidence="1" type="ORF">HMPREF1549_00714</name>
</gene>
<dbReference type="AlphaFoldDB" id="U1QGD7"/>
<dbReference type="HOGENOM" id="CLU_2821421_0_0_11"/>
<dbReference type="PROSITE" id="PS51257">
    <property type="entry name" value="PROKAR_LIPOPROTEIN"/>
    <property type="match status" value="1"/>
</dbReference>
<protein>
    <submittedName>
        <fullName evidence="1">Uncharacterized protein</fullName>
    </submittedName>
</protein>
<name>U1QGD7_9ACTO</name>
<comment type="caution">
    <text evidence="1">The sequence shown here is derived from an EMBL/GenBank/DDBJ whole genome shotgun (WGS) entry which is preliminary data.</text>
</comment>
<proteinExistence type="predicted"/>
<sequence length="66" mass="7448">MLEPARGWNCCGWGTYSCLVSSRQRCSFGRELGGESVVVLEVTVGRWKRPGESPVSMERISSCWRH</sequence>
<accession>U1QGD7</accession>
<dbReference type="Proteomes" id="UP000016498">
    <property type="component" value="Unassembled WGS sequence"/>
</dbReference>
<evidence type="ECO:0000313" key="1">
    <source>
        <dbReference type="EMBL" id="ERH21331.1"/>
    </source>
</evidence>
<dbReference type="EMBL" id="AWSD01000070">
    <property type="protein sequence ID" value="ERH21331.1"/>
    <property type="molecule type" value="Genomic_DNA"/>
</dbReference>
<reference evidence="1 2" key="1">
    <citation type="submission" date="2013-06" db="EMBL/GenBank/DDBJ databases">
        <authorList>
            <person name="Weinstock G."/>
            <person name="Sodergren E."/>
            <person name="Lobos E.A."/>
            <person name="Fulton L."/>
            <person name="Fulton R."/>
            <person name="Courtney L."/>
            <person name="Fronick C."/>
            <person name="O'Laughlin M."/>
            <person name="Godfrey J."/>
            <person name="Wilson R.M."/>
            <person name="Miner T."/>
            <person name="Farmer C."/>
            <person name="Delehaunty K."/>
            <person name="Cordes M."/>
            <person name="Minx P."/>
            <person name="Tomlinson C."/>
            <person name="Chen J."/>
            <person name="Wollam A."/>
            <person name="Pepin K.H."/>
            <person name="Bhonagiri V."/>
            <person name="Zhang X."/>
            <person name="Warren W."/>
            <person name="Mitreva M."/>
            <person name="Mardis E.R."/>
            <person name="Wilson R.K."/>
        </authorList>
    </citation>
    <scope>NUCLEOTIDE SEQUENCE [LARGE SCALE GENOMIC DNA]</scope>
    <source>
        <strain evidence="1 2">F0510</strain>
    </source>
</reference>
<evidence type="ECO:0000313" key="2">
    <source>
        <dbReference type="Proteomes" id="UP000016498"/>
    </source>
</evidence>